<dbReference type="Gene3D" id="2.60.40.2240">
    <property type="entry name" value="Acyl-CoA thioester hydrolase/BAAT N-terminal domain"/>
    <property type="match status" value="1"/>
</dbReference>
<dbReference type="PIRSF" id="PIRSF016521">
    <property type="entry name" value="Acyl-CoA_hydro"/>
    <property type="match status" value="1"/>
</dbReference>
<dbReference type="PANTHER" id="PTHR10824:SF36">
    <property type="entry name" value="ACYL-COA THIOESTERASE 17-RELATED"/>
    <property type="match status" value="1"/>
</dbReference>
<feature type="signal peptide" evidence="2">
    <location>
        <begin position="1"/>
        <end position="21"/>
    </location>
</feature>
<dbReference type="SUPFAM" id="SSF53474">
    <property type="entry name" value="alpha/beta-Hydrolases"/>
    <property type="match status" value="1"/>
</dbReference>
<dbReference type="PANTHER" id="PTHR10824">
    <property type="entry name" value="ACYL-COENZYME A THIOESTERASE-RELATED"/>
    <property type="match status" value="1"/>
</dbReference>
<keyword evidence="2" id="KW-0732">Signal</keyword>
<dbReference type="InterPro" id="IPR006862">
    <property type="entry name" value="Thio_Ohase/aa_AcTrfase"/>
</dbReference>
<evidence type="ECO:0000256" key="2">
    <source>
        <dbReference type="SAM" id="SignalP"/>
    </source>
</evidence>
<accession>A0ABZ1J7J6</accession>
<feature type="domain" description="Acyl-CoA thioester hydrolase/bile acid-CoA amino acid N-acetyltransferase" evidence="3">
    <location>
        <begin position="47"/>
        <end position="170"/>
    </location>
</feature>
<evidence type="ECO:0000256" key="1">
    <source>
        <dbReference type="ARBA" id="ARBA00006538"/>
    </source>
</evidence>
<proteinExistence type="inferred from homology"/>
<dbReference type="Proteomes" id="UP001622690">
    <property type="component" value="Chromosome"/>
</dbReference>
<evidence type="ECO:0000313" key="6">
    <source>
        <dbReference type="Proteomes" id="UP001622690"/>
    </source>
</evidence>
<comment type="similarity">
    <text evidence="1">Belongs to the C/M/P thioester hydrolase family.</text>
</comment>
<organism evidence="5 6">
    <name type="scientific">Streptomyces nigra</name>
    <dbReference type="NCBI Taxonomy" id="1827580"/>
    <lineage>
        <taxon>Bacteria</taxon>
        <taxon>Bacillati</taxon>
        <taxon>Actinomycetota</taxon>
        <taxon>Actinomycetes</taxon>
        <taxon>Kitasatosporales</taxon>
        <taxon>Streptomycetaceae</taxon>
        <taxon>Streptomyces</taxon>
    </lineage>
</organism>
<name>A0ABZ1J7J6_9ACTN</name>
<dbReference type="InterPro" id="IPR042490">
    <property type="entry name" value="Thio_Ohase/BAAT_N"/>
</dbReference>
<feature type="chain" id="PRO_5045624135" evidence="2">
    <location>
        <begin position="22"/>
        <end position="423"/>
    </location>
</feature>
<dbReference type="EMBL" id="CP108125">
    <property type="protein sequence ID" value="WTO87163.1"/>
    <property type="molecule type" value="Genomic_DNA"/>
</dbReference>
<sequence>MRRTGVRTALGAVLMALLAGAACTAEGSPKASASARIEVDKSTAFVDEPVRLRVTGLHPDERVTVTSRAVDRDGLAWSGRARYTADGDGVVDLSRRRPDSGTFQETDGMGLFWSMRPHKGEADESWFLPGAPTRRPSYEVRLSVRGGGREIAHRTVTRRWLADGVRHQRLTAADDPVDGLLFLPAPGAARKAPVLLFGGSEGGRGFDQEAALLASRGHPALSLCYFACEGKGRPKELRDIELEYFVRAARLLRSRSGDGSEKLAVMGASRGSEAAQLLAQYHPELVRDAVALAPGTRTVFAAAGSAENHVSWTRAGRPVRLDPIPLDRVRGTVLAVAGGKDRLWLSADAAASIAGRTNASGARHRALTYEGAGHGGVGVPYQASGRYVHDPATDQWVDLGGTPADDAEAKADSWPRIRSFLSR</sequence>
<dbReference type="Pfam" id="PF04775">
    <property type="entry name" value="Bile_Hydr_Trans"/>
    <property type="match status" value="1"/>
</dbReference>
<evidence type="ECO:0000313" key="5">
    <source>
        <dbReference type="EMBL" id="WTO87163.1"/>
    </source>
</evidence>
<reference evidence="5 6" key="1">
    <citation type="submission" date="2022-10" db="EMBL/GenBank/DDBJ databases">
        <title>The complete genomes of actinobacterial strains from the NBC collection.</title>
        <authorList>
            <person name="Joergensen T.S."/>
            <person name="Alvarez Arevalo M."/>
            <person name="Sterndorff E.B."/>
            <person name="Faurdal D."/>
            <person name="Vuksanovic O."/>
            <person name="Mourched A.-S."/>
            <person name="Charusanti P."/>
            <person name="Shaw S."/>
            <person name="Blin K."/>
            <person name="Weber T."/>
        </authorList>
    </citation>
    <scope>NUCLEOTIDE SEQUENCE [LARGE SCALE GENOMIC DNA]</scope>
    <source>
        <strain evidence="5 6">NBC_00206</strain>
    </source>
</reference>
<dbReference type="InterPro" id="IPR016662">
    <property type="entry name" value="Acyl-CoA_thioEstase_long-chain"/>
</dbReference>
<dbReference type="InterPro" id="IPR014940">
    <property type="entry name" value="BAAT_C"/>
</dbReference>
<dbReference type="InterPro" id="IPR029058">
    <property type="entry name" value="AB_hydrolase_fold"/>
</dbReference>
<keyword evidence="6" id="KW-1185">Reference proteome</keyword>
<evidence type="ECO:0000259" key="4">
    <source>
        <dbReference type="Pfam" id="PF08840"/>
    </source>
</evidence>
<protein>
    <submittedName>
        <fullName evidence="5">Acyl-CoA thioesterase/BAAT N-terminal domain-containing protein</fullName>
    </submittedName>
</protein>
<dbReference type="Pfam" id="PF08840">
    <property type="entry name" value="BAAT_C"/>
    <property type="match status" value="1"/>
</dbReference>
<feature type="domain" description="BAAT/Acyl-CoA thioester hydrolase C-terminal" evidence="4">
    <location>
        <begin position="240"/>
        <end position="422"/>
    </location>
</feature>
<dbReference type="Gene3D" id="3.40.50.1820">
    <property type="entry name" value="alpha/beta hydrolase"/>
    <property type="match status" value="1"/>
</dbReference>
<evidence type="ECO:0000259" key="3">
    <source>
        <dbReference type="Pfam" id="PF04775"/>
    </source>
</evidence>
<gene>
    <name evidence="5" type="ORF">OHU27_33875</name>
</gene>
<dbReference type="RefSeq" id="WP_406261420.1">
    <property type="nucleotide sequence ID" value="NZ_CP108125.1"/>
</dbReference>
<dbReference type="PROSITE" id="PS51257">
    <property type="entry name" value="PROKAR_LIPOPROTEIN"/>
    <property type="match status" value="1"/>
</dbReference>